<keyword evidence="3" id="KW-1185">Reference proteome</keyword>
<evidence type="ECO:0000313" key="2">
    <source>
        <dbReference type="EMBL" id="ROT35697.1"/>
    </source>
</evidence>
<evidence type="ECO:0000256" key="1">
    <source>
        <dbReference type="SAM" id="MobiDB-lite"/>
    </source>
</evidence>
<accession>A0A3N2PME1</accession>
<name>A0A3N2PME1_SODAK</name>
<gene>
    <name evidence="2" type="ORF">SODALDRAFT_320225</name>
</gene>
<protein>
    <submittedName>
        <fullName evidence="2">Uncharacterized protein</fullName>
    </submittedName>
</protein>
<dbReference type="EMBL" id="ML119060">
    <property type="protein sequence ID" value="ROT35697.1"/>
    <property type="molecule type" value="Genomic_DNA"/>
</dbReference>
<dbReference type="RefSeq" id="XP_028463503.1">
    <property type="nucleotide sequence ID" value="XM_028609515.1"/>
</dbReference>
<dbReference type="GeneID" id="39577993"/>
<feature type="compositionally biased region" description="Polar residues" evidence="1">
    <location>
        <begin position="52"/>
        <end position="62"/>
    </location>
</feature>
<organism evidence="2 3">
    <name type="scientific">Sodiomyces alkalinus (strain CBS 110278 / VKM F-3762 / F11)</name>
    <name type="common">Alkaliphilic filamentous fungus</name>
    <dbReference type="NCBI Taxonomy" id="1314773"/>
    <lineage>
        <taxon>Eukaryota</taxon>
        <taxon>Fungi</taxon>
        <taxon>Dikarya</taxon>
        <taxon>Ascomycota</taxon>
        <taxon>Pezizomycotina</taxon>
        <taxon>Sordariomycetes</taxon>
        <taxon>Hypocreomycetidae</taxon>
        <taxon>Glomerellales</taxon>
        <taxon>Plectosphaerellaceae</taxon>
        <taxon>Sodiomyces</taxon>
    </lineage>
</organism>
<reference evidence="2 3" key="1">
    <citation type="journal article" date="2018" name="Mol. Ecol.">
        <title>The obligate alkalophilic soda-lake fungus Sodiomyces alkalinus has shifted to a protein diet.</title>
        <authorList>
            <person name="Grum-Grzhimaylo A.A."/>
            <person name="Falkoski D.L."/>
            <person name="van den Heuvel J."/>
            <person name="Valero-Jimenez C.A."/>
            <person name="Min B."/>
            <person name="Choi I.G."/>
            <person name="Lipzen A."/>
            <person name="Daum C.G."/>
            <person name="Aanen D.K."/>
            <person name="Tsang A."/>
            <person name="Henrissat B."/>
            <person name="Bilanenko E.N."/>
            <person name="de Vries R.P."/>
            <person name="van Kan J.A.L."/>
            <person name="Grigoriev I.V."/>
            <person name="Debets A.J.M."/>
        </authorList>
    </citation>
    <scope>NUCLEOTIDE SEQUENCE [LARGE SCALE GENOMIC DNA]</scope>
    <source>
        <strain evidence="2 3">F11</strain>
    </source>
</reference>
<dbReference type="AlphaFoldDB" id="A0A3N2PME1"/>
<feature type="compositionally biased region" description="Basic and acidic residues" evidence="1">
    <location>
        <begin position="1"/>
        <end position="10"/>
    </location>
</feature>
<feature type="compositionally biased region" description="Polar residues" evidence="1">
    <location>
        <begin position="11"/>
        <end position="21"/>
    </location>
</feature>
<feature type="compositionally biased region" description="Basic and acidic residues" evidence="1">
    <location>
        <begin position="64"/>
        <end position="74"/>
    </location>
</feature>
<dbReference type="Proteomes" id="UP000272025">
    <property type="component" value="Unassembled WGS sequence"/>
</dbReference>
<proteinExistence type="predicted"/>
<evidence type="ECO:0000313" key="3">
    <source>
        <dbReference type="Proteomes" id="UP000272025"/>
    </source>
</evidence>
<feature type="region of interest" description="Disordered" evidence="1">
    <location>
        <begin position="1"/>
        <end position="74"/>
    </location>
</feature>
<sequence length="111" mass="12367">MSSSARDNEANKSTVGSQGDQTGIHAKVGIETTKVEKSTAMQTRSPKEFKPPSQNGLTSYDAQATRDNKRANEERAVNLEKAKRQLFASSEDMAAELRNIERRRSNMNELH</sequence>